<sequence length="116" mass="13236">MDIIRTRKNQNLNRSLSVYLAVPVIKIFLQNSQGEFKSRRVSTRRFRFSMRRLESSYWPSSTSLWRWVGAFESLVSSLESSCSWSRLPESHGDSHSASLAEFLSIRTAAYGLASLG</sequence>
<comment type="caution">
    <text evidence="1">The sequence shown here is derived from an EMBL/GenBank/DDBJ whole genome shotgun (WGS) entry which is preliminary data.</text>
</comment>
<gene>
    <name evidence="1" type="ORF">CEXT_650711</name>
</gene>
<keyword evidence="2" id="KW-1185">Reference proteome</keyword>
<dbReference type="Proteomes" id="UP001054945">
    <property type="component" value="Unassembled WGS sequence"/>
</dbReference>
<organism evidence="1 2">
    <name type="scientific">Caerostris extrusa</name>
    <name type="common">Bark spider</name>
    <name type="synonym">Caerostris bankana</name>
    <dbReference type="NCBI Taxonomy" id="172846"/>
    <lineage>
        <taxon>Eukaryota</taxon>
        <taxon>Metazoa</taxon>
        <taxon>Ecdysozoa</taxon>
        <taxon>Arthropoda</taxon>
        <taxon>Chelicerata</taxon>
        <taxon>Arachnida</taxon>
        <taxon>Araneae</taxon>
        <taxon>Araneomorphae</taxon>
        <taxon>Entelegynae</taxon>
        <taxon>Araneoidea</taxon>
        <taxon>Araneidae</taxon>
        <taxon>Caerostris</taxon>
    </lineage>
</organism>
<dbReference type="EMBL" id="BPLR01019902">
    <property type="protein sequence ID" value="GIX73001.1"/>
    <property type="molecule type" value="Genomic_DNA"/>
</dbReference>
<name>A0AAV4MNE2_CAEEX</name>
<protein>
    <submittedName>
        <fullName evidence="1">Uncharacterized protein</fullName>
    </submittedName>
</protein>
<proteinExistence type="predicted"/>
<evidence type="ECO:0000313" key="2">
    <source>
        <dbReference type="Proteomes" id="UP001054945"/>
    </source>
</evidence>
<dbReference type="AlphaFoldDB" id="A0AAV4MNE2"/>
<accession>A0AAV4MNE2</accession>
<evidence type="ECO:0000313" key="1">
    <source>
        <dbReference type="EMBL" id="GIX73001.1"/>
    </source>
</evidence>
<reference evidence="1 2" key="1">
    <citation type="submission" date="2021-06" db="EMBL/GenBank/DDBJ databases">
        <title>Caerostris extrusa draft genome.</title>
        <authorList>
            <person name="Kono N."/>
            <person name="Arakawa K."/>
        </authorList>
    </citation>
    <scope>NUCLEOTIDE SEQUENCE [LARGE SCALE GENOMIC DNA]</scope>
</reference>